<sequence length="47" mass="5237">MPAVRPSKSGMFSLNVLLSICSRTGVPLPHQRARWGHVYASEWNSDP</sequence>
<protein>
    <submittedName>
        <fullName evidence="1">Uncharacterized protein</fullName>
    </submittedName>
</protein>
<reference evidence="1" key="1">
    <citation type="submission" date="2014-11" db="EMBL/GenBank/DDBJ databases">
        <authorList>
            <person name="Amaro Gonzalez C."/>
        </authorList>
    </citation>
    <scope>NUCLEOTIDE SEQUENCE</scope>
</reference>
<reference evidence="1" key="2">
    <citation type="journal article" date="2015" name="Fish Shellfish Immunol.">
        <title>Early steps in the European eel (Anguilla anguilla)-Vibrio vulnificus interaction in the gills: Role of the RtxA13 toxin.</title>
        <authorList>
            <person name="Callol A."/>
            <person name="Pajuelo D."/>
            <person name="Ebbesson L."/>
            <person name="Teles M."/>
            <person name="MacKenzie S."/>
            <person name="Amaro C."/>
        </authorList>
    </citation>
    <scope>NUCLEOTIDE SEQUENCE</scope>
</reference>
<accession>A0A0E9QTI3</accession>
<dbReference type="AlphaFoldDB" id="A0A0E9QTI3"/>
<organism evidence="1">
    <name type="scientific">Anguilla anguilla</name>
    <name type="common">European freshwater eel</name>
    <name type="synonym">Muraena anguilla</name>
    <dbReference type="NCBI Taxonomy" id="7936"/>
    <lineage>
        <taxon>Eukaryota</taxon>
        <taxon>Metazoa</taxon>
        <taxon>Chordata</taxon>
        <taxon>Craniata</taxon>
        <taxon>Vertebrata</taxon>
        <taxon>Euteleostomi</taxon>
        <taxon>Actinopterygii</taxon>
        <taxon>Neopterygii</taxon>
        <taxon>Teleostei</taxon>
        <taxon>Anguilliformes</taxon>
        <taxon>Anguillidae</taxon>
        <taxon>Anguilla</taxon>
    </lineage>
</organism>
<dbReference type="EMBL" id="GBXM01089174">
    <property type="protein sequence ID" value="JAH19403.1"/>
    <property type="molecule type" value="Transcribed_RNA"/>
</dbReference>
<name>A0A0E9QTI3_ANGAN</name>
<proteinExistence type="predicted"/>
<evidence type="ECO:0000313" key="1">
    <source>
        <dbReference type="EMBL" id="JAH19403.1"/>
    </source>
</evidence>